<organism evidence="3">
    <name type="scientific">marine metagenome</name>
    <dbReference type="NCBI Taxonomy" id="408172"/>
    <lineage>
        <taxon>unclassified sequences</taxon>
        <taxon>metagenomes</taxon>
        <taxon>ecological metagenomes</taxon>
    </lineage>
</organism>
<sequence length="198" mass="20708">MTENVNRQVQLAARPTGLPKDSDWNLVEETVSKPGPGQVLVRNRFLSIDPAMRGWMNDRKSYVPPLQIGAVMRSLTVGEVVASENTKFAAGDAVAGLGGVQTFALGDGKDLQKIDLSLAPYPVWLDTLGIAGLTAYCGLLEVGEPKAGDIVLVSGAAGSVGCHVGQIAKLKGCRAVGIAGGPKKCTYLTDQLGFDEAI</sequence>
<keyword evidence="1" id="KW-0560">Oxidoreductase</keyword>
<evidence type="ECO:0000313" key="3">
    <source>
        <dbReference type="EMBL" id="SVE38526.1"/>
    </source>
</evidence>
<evidence type="ECO:0000256" key="1">
    <source>
        <dbReference type="ARBA" id="ARBA00023002"/>
    </source>
</evidence>
<dbReference type="AlphaFoldDB" id="A0A383D1V9"/>
<dbReference type="Pfam" id="PF16884">
    <property type="entry name" value="ADH_N_2"/>
    <property type="match status" value="1"/>
</dbReference>
<dbReference type="CDD" id="cd05288">
    <property type="entry name" value="PGDH"/>
    <property type="match status" value="1"/>
</dbReference>
<proteinExistence type="predicted"/>
<gene>
    <name evidence="3" type="ORF">METZ01_LOCUS491380</name>
</gene>
<evidence type="ECO:0000259" key="2">
    <source>
        <dbReference type="Pfam" id="PF16884"/>
    </source>
</evidence>
<dbReference type="EMBL" id="UINC01213650">
    <property type="protein sequence ID" value="SVE38526.1"/>
    <property type="molecule type" value="Genomic_DNA"/>
</dbReference>
<reference evidence="3" key="1">
    <citation type="submission" date="2018-05" db="EMBL/GenBank/DDBJ databases">
        <authorList>
            <person name="Lanie J.A."/>
            <person name="Ng W.-L."/>
            <person name="Kazmierczak K.M."/>
            <person name="Andrzejewski T.M."/>
            <person name="Davidsen T.M."/>
            <person name="Wayne K.J."/>
            <person name="Tettelin H."/>
            <person name="Glass J.I."/>
            <person name="Rusch D."/>
            <person name="Podicherti R."/>
            <person name="Tsui H.-C.T."/>
            <person name="Winkler M.E."/>
        </authorList>
    </citation>
    <scope>NUCLEOTIDE SEQUENCE</scope>
</reference>
<dbReference type="PANTHER" id="PTHR43205">
    <property type="entry name" value="PROSTAGLANDIN REDUCTASE"/>
    <property type="match status" value="1"/>
</dbReference>
<dbReference type="InterPro" id="IPR011032">
    <property type="entry name" value="GroES-like_sf"/>
</dbReference>
<dbReference type="SUPFAM" id="SSF50129">
    <property type="entry name" value="GroES-like"/>
    <property type="match status" value="1"/>
</dbReference>
<protein>
    <recommendedName>
        <fullName evidence="2">Oxidoreductase N-terminal domain-containing protein</fullName>
    </recommendedName>
</protein>
<dbReference type="InterPro" id="IPR041694">
    <property type="entry name" value="ADH_N_2"/>
</dbReference>
<dbReference type="SUPFAM" id="SSF51735">
    <property type="entry name" value="NAD(P)-binding Rossmann-fold domains"/>
    <property type="match status" value="1"/>
</dbReference>
<dbReference type="GO" id="GO:0016628">
    <property type="term" value="F:oxidoreductase activity, acting on the CH-CH group of donors, NAD or NADP as acceptor"/>
    <property type="evidence" value="ECO:0007669"/>
    <property type="project" value="InterPro"/>
</dbReference>
<dbReference type="Gene3D" id="3.90.180.10">
    <property type="entry name" value="Medium-chain alcohol dehydrogenases, catalytic domain"/>
    <property type="match status" value="1"/>
</dbReference>
<dbReference type="Gene3D" id="3.40.50.720">
    <property type="entry name" value="NAD(P)-binding Rossmann-like Domain"/>
    <property type="match status" value="1"/>
</dbReference>
<dbReference type="PANTHER" id="PTHR43205:SF7">
    <property type="entry name" value="PROSTAGLANDIN REDUCTASE 1"/>
    <property type="match status" value="1"/>
</dbReference>
<dbReference type="InterPro" id="IPR036291">
    <property type="entry name" value="NAD(P)-bd_dom_sf"/>
</dbReference>
<feature type="non-terminal residue" evidence="3">
    <location>
        <position position="198"/>
    </location>
</feature>
<name>A0A383D1V9_9ZZZZ</name>
<dbReference type="InterPro" id="IPR045010">
    <property type="entry name" value="MDR_fam"/>
</dbReference>
<accession>A0A383D1V9</accession>
<feature type="domain" description="Oxidoreductase N-terminal" evidence="2">
    <location>
        <begin position="7"/>
        <end position="114"/>
    </location>
</feature>